<dbReference type="GO" id="GO:0001732">
    <property type="term" value="P:formation of cytoplasmic translation initiation complex"/>
    <property type="evidence" value="ECO:0007669"/>
    <property type="project" value="UniProtKB-UniRule"/>
</dbReference>
<dbReference type="GO" id="GO:0071540">
    <property type="term" value="C:eukaryotic translation initiation factor 3 complex, eIF3e"/>
    <property type="evidence" value="ECO:0007669"/>
    <property type="project" value="TreeGrafter"/>
</dbReference>
<dbReference type="PROSITE" id="PS50250">
    <property type="entry name" value="PCI"/>
    <property type="match status" value="1"/>
</dbReference>
<evidence type="ECO:0000256" key="7">
    <source>
        <dbReference type="SAM" id="MobiDB-lite"/>
    </source>
</evidence>
<gene>
    <name evidence="9" type="ORF">PVAND_003339</name>
</gene>
<dbReference type="GO" id="GO:0002188">
    <property type="term" value="P:translation reinitiation"/>
    <property type="evidence" value="ECO:0007669"/>
    <property type="project" value="TreeGrafter"/>
</dbReference>
<evidence type="ECO:0000313" key="10">
    <source>
        <dbReference type="Proteomes" id="UP001107558"/>
    </source>
</evidence>
<evidence type="ECO:0000256" key="3">
    <source>
        <dbReference type="ARBA" id="ARBA00022540"/>
    </source>
</evidence>
<sequence length="1057" mass="125737">MARYIQRPENALKRAQEFIEVGKEARALDTLQEVFRNKKYSYTWSESIMEPIMMKYLELCVELKKSHIAKEGLFQYRNMFQMVNVGSLEKVIRYYLTLAEERCETARKKSSQAVLDIDDLDNLATPESILLMSAVCGEDAQDRSDRTILLPWVKFLWESYCQCLELLRVNTHCEILYHDIAKKAFMFCLNYNRKMEFRKLSEKLRKHLDDIGKPSAPSTQVSISKPETQQLNLDTRLYQLDSAIQMELWQEAYKAIEDIHGLMTMSKKTPQPKTMANYYQKLAMVFWKAENRLFHAAALLRLFQLSRELRKTITPEELQRMASHVLVATLAIPLPSAHPEYDRFIETDKSPLEKAQRLAVLLGLSQPPSRQSLLRDIIRANIFQLALPEFQNLYKWLEVEYNPLKLCGNVQGVIKFINEEKSGFFVQYTEALQDVTLVRLVRQISQVYQTIEFIRFLDLAKFADKFKLERILVDCVRHNDMQITIDHKQSMVLFGTDLSESQREDHADGPTLQSMPSEQVRQQLVNMSVVLHRAIAAINPNHNKAEREALKAQLVAAYHETKDQEHRQILIRQKIIEDRKELIERMNNEREEEEIRRQTELQKQQKLAEQKRLEQEAEDRERKRQENEMKQIQSRQMQEKVNQLKQTTQNQKLIKFIEEKGTTVDPEDIAKEEQNALIRERKELQARLKSQEKKIDYYERAKRIEEVPLIKEYLKEMAIKEEIFWENQEKNRIENAIAERKNAVQQQERLKRMYADRDTYMDQLKAERKSLYLEKIAKFNEMLEIEKKKRLAQRVVERRKERRDKWLAEKEAERQRKLEEIRRIEEEKLRIQREQREKERAAEMERLNRIAEIQRQRDAELEEKERLRKEKERERDRGDKERERPQDGANVWRRPGASDSRPQEPAKENIWRSRTVNEGEAKEAAKEPQRWRNARDDKPKSDDRKEWRSAQDSGKDNTGGGWRNARDDKPKNDDRKEWRSVGESKDNTAGGGGWRRDDRRDDRRGDDRRDDRRSDDRRGTDDRRGGGGFKKNDRDRRDNRPQQDRSKDDSTSWRSGN</sequence>
<dbReference type="InterPro" id="IPR000717">
    <property type="entry name" value="PCI_dom"/>
</dbReference>
<protein>
    <recommendedName>
        <fullName evidence="6">Eukaryotic translation initiation factor 3 subunit A</fullName>
        <shortName evidence="6">eIF3a</shortName>
    </recommendedName>
    <alternativeName>
        <fullName evidence="6">Eukaryotic translation initiation factor 3 subunit 10</fullName>
    </alternativeName>
</protein>
<keyword evidence="5 6" id="KW-0648">Protein biosynthesis</keyword>
<feature type="region of interest" description="Disordered" evidence="7">
    <location>
        <begin position="589"/>
        <end position="636"/>
    </location>
</feature>
<feature type="compositionally biased region" description="Basic and acidic residues" evidence="7">
    <location>
        <begin position="901"/>
        <end position="955"/>
    </location>
</feature>
<dbReference type="FunFam" id="1.25.40.860:FF:000007">
    <property type="entry name" value="Eukaryotic translation initiation factor 3 subunit A"/>
    <property type="match status" value="1"/>
</dbReference>
<evidence type="ECO:0000313" key="9">
    <source>
        <dbReference type="EMBL" id="KAG5673279.1"/>
    </source>
</evidence>
<dbReference type="SMART" id="SM00088">
    <property type="entry name" value="PINT"/>
    <property type="match status" value="1"/>
</dbReference>
<feature type="region of interest" description="Disordered" evidence="7">
    <location>
        <begin position="832"/>
        <end position="1057"/>
    </location>
</feature>
<comment type="function">
    <text evidence="6">RNA-binding component of the eukaryotic translation initiation factor 3 (eIF-3) complex, which is involved in protein synthesis of a specialized repertoire of mRNAs and, together with other initiation factors, stimulates binding of mRNA and methionyl-tRNAi to the 40S ribosome. The eIF-3 complex specifically targets and initiates translation of a subset of mRNAs involved in cell proliferation.</text>
</comment>
<dbReference type="InterPro" id="IPR027512">
    <property type="entry name" value="EIF3A"/>
</dbReference>
<feature type="compositionally biased region" description="Basic and acidic residues" evidence="7">
    <location>
        <begin position="994"/>
        <end position="1051"/>
    </location>
</feature>
<keyword evidence="4 6" id="KW-0694">RNA-binding</keyword>
<keyword evidence="6" id="KW-0175">Coiled coil</keyword>
<comment type="similarity">
    <text evidence="6">Belongs to the eIF-3 subunit A family.</text>
</comment>
<dbReference type="OrthoDB" id="18884at2759"/>
<dbReference type="GO" id="GO:0016282">
    <property type="term" value="C:eukaryotic 43S preinitiation complex"/>
    <property type="evidence" value="ECO:0007669"/>
    <property type="project" value="UniProtKB-UniRule"/>
</dbReference>
<dbReference type="GO" id="GO:0033290">
    <property type="term" value="C:eukaryotic 48S preinitiation complex"/>
    <property type="evidence" value="ECO:0007669"/>
    <property type="project" value="UniProtKB-UniRule"/>
</dbReference>
<dbReference type="GO" id="GO:0003743">
    <property type="term" value="F:translation initiation factor activity"/>
    <property type="evidence" value="ECO:0007669"/>
    <property type="project" value="UniProtKB-UniRule"/>
</dbReference>
<dbReference type="AlphaFoldDB" id="A0A9J6BTR2"/>
<dbReference type="FunFam" id="4.10.860.10:FF:000001">
    <property type="entry name" value="Eukaryotic translation initiation factor 3 subunit A"/>
    <property type="match status" value="1"/>
</dbReference>
<comment type="caution">
    <text evidence="9">The sequence shown here is derived from an EMBL/GenBank/DDBJ whole genome shotgun (WGS) entry which is preliminary data.</text>
</comment>
<keyword evidence="3 6" id="KW-0396">Initiation factor</keyword>
<dbReference type="InterPro" id="IPR054711">
    <property type="entry name" value="eIF3a_PCI_TPR-like"/>
</dbReference>
<name>A0A9J6BTR2_POLVA</name>
<dbReference type="PANTHER" id="PTHR14005">
    <property type="entry name" value="EUKARYOTIC TRANSLATION INITIATION FACTOR 3, THETA SUBUNIT"/>
    <property type="match status" value="1"/>
</dbReference>
<feature type="compositionally biased region" description="Basic and acidic residues" evidence="7">
    <location>
        <begin position="606"/>
        <end position="629"/>
    </location>
</feature>
<evidence type="ECO:0000256" key="4">
    <source>
        <dbReference type="ARBA" id="ARBA00022884"/>
    </source>
</evidence>
<proteinExistence type="inferred from homology"/>
<organism evidence="9 10">
    <name type="scientific">Polypedilum vanderplanki</name>
    <name type="common">Sleeping chironomid midge</name>
    <dbReference type="NCBI Taxonomy" id="319348"/>
    <lineage>
        <taxon>Eukaryota</taxon>
        <taxon>Metazoa</taxon>
        <taxon>Ecdysozoa</taxon>
        <taxon>Arthropoda</taxon>
        <taxon>Hexapoda</taxon>
        <taxon>Insecta</taxon>
        <taxon>Pterygota</taxon>
        <taxon>Neoptera</taxon>
        <taxon>Endopterygota</taxon>
        <taxon>Diptera</taxon>
        <taxon>Nematocera</taxon>
        <taxon>Chironomoidea</taxon>
        <taxon>Chironomidae</taxon>
        <taxon>Chironominae</taxon>
        <taxon>Polypedilum</taxon>
        <taxon>Polypedilum</taxon>
    </lineage>
</organism>
<feature type="domain" description="PCI" evidence="8">
    <location>
        <begin position="318"/>
        <end position="499"/>
    </location>
</feature>
<dbReference type="Gene3D" id="1.25.40.860">
    <property type="match status" value="2"/>
</dbReference>
<evidence type="ECO:0000256" key="1">
    <source>
        <dbReference type="ARBA" id="ARBA00004496"/>
    </source>
</evidence>
<dbReference type="Proteomes" id="UP001107558">
    <property type="component" value="Chromosome 3"/>
</dbReference>
<dbReference type="Gene3D" id="4.10.860.10">
    <property type="entry name" value="UVR domain"/>
    <property type="match status" value="1"/>
</dbReference>
<dbReference type="HAMAP" id="MF_03000">
    <property type="entry name" value="eIF3a"/>
    <property type="match status" value="1"/>
</dbReference>
<comment type="subunit">
    <text evidence="6">Component of the eukaryotic translation initiation factor 3 (eIF-3) complex.</text>
</comment>
<accession>A0A9J6BTR2</accession>
<evidence type="ECO:0000256" key="2">
    <source>
        <dbReference type="ARBA" id="ARBA00022490"/>
    </source>
</evidence>
<feature type="compositionally biased region" description="Basic and acidic residues" evidence="7">
    <location>
        <begin position="589"/>
        <end position="600"/>
    </location>
</feature>
<feature type="coiled-coil region" evidence="6">
    <location>
        <begin position="726"/>
        <end position="753"/>
    </location>
</feature>
<reference evidence="9" key="1">
    <citation type="submission" date="2021-03" db="EMBL/GenBank/DDBJ databases">
        <title>Chromosome level genome of the anhydrobiotic midge Polypedilum vanderplanki.</title>
        <authorList>
            <person name="Yoshida Y."/>
            <person name="Kikawada T."/>
            <person name="Gusev O."/>
        </authorList>
    </citation>
    <scope>NUCLEOTIDE SEQUENCE</scope>
    <source>
        <strain evidence="9">NIAS01</strain>
        <tissue evidence="9">Whole body or cell culture</tissue>
    </source>
</reference>
<keyword evidence="10" id="KW-1185">Reference proteome</keyword>
<comment type="subcellular location">
    <subcellularLocation>
        <location evidence="1 6">Cytoplasm</location>
    </subcellularLocation>
</comment>
<dbReference type="PANTHER" id="PTHR14005:SF0">
    <property type="entry name" value="EUKARYOTIC TRANSLATION INITIATION FACTOR 3 SUBUNIT A"/>
    <property type="match status" value="1"/>
</dbReference>
<keyword evidence="2 6" id="KW-0963">Cytoplasm</keyword>
<dbReference type="Pfam" id="PF01399">
    <property type="entry name" value="PCI"/>
    <property type="match status" value="1"/>
</dbReference>
<dbReference type="GO" id="GO:0003729">
    <property type="term" value="F:mRNA binding"/>
    <property type="evidence" value="ECO:0007669"/>
    <property type="project" value="TreeGrafter"/>
</dbReference>
<dbReference type="GO" id="GO:0043614">
    <property type="term" value="C:multi-eIF complex"/>
    <property type="evidence" value="ECO:0007669"/>
    <property type="project" value="TreeGrafter"/>
</dbReference>
<dbReference type="Pfam" id="PF22591">
    <property type="entry name" value="eIF3a_PCI_TPR-like"/>
    <property type="match status" value="1"/>
</dbReference>
<dbReference type="EMBL" id="JADBJN010000003">
    <property type="protein sequence ID" value="KAG5673279.1"/>
    <property type="molecule type" value="Genomic_DNA"/>
</dbReference>
<dbReference type="GO" id="GO:0071541">
    <property type="term" value="C:eukaryotic translation initiation factor 3 complex, eIF3m"/>
    <property type="evidence" value="ECO:0007669"/>
    <property type="project" value="TreeGrafter"/>
</dbReference>
<feature type="compositionally biased region" description="Basic and acidic residues" evidence="7">
    <location>
        <begin position="964"/>
        <end position="986"/>
    </location>
</feature>
<evidence type="ECO:0000256" key="6">
    <source>
        <dbReference type="HAMAP-Rule" id="MF_03000"/>
    </source>
</evidence>
<evidence type="ECO:0000256" key="5">
    <source>
        <dbReference type="ARBA" id="ARBA00022917"/>
    </source>
</evidence>
<evidence type="ECO:0000259" key="8">
    <source>
        <dbReference type="PROSITE" id="PS50250"/>
    </source>
</evidence>
<feature type="compositionally biased region" description="Basic and acidic residues" evidence="7">
    <location>
        <begin position="832"/>
        <end position="886"/>
    </location>
</feature>